<dbReference type="Pfam" id="PF01266">
    <property type="entry name" value="DAO"/>
    <property type="match status" value="1"/>
</dbReference>
<dbReference type="InterPro" id="IPR036188">
    <property type="entry name" value="FAD/NAD-bd_sf"/>
</dbReference>
<dbReference type="SUPFAM" id="SSF51905">
    <property type="entry name" value="FAD/NAD(P)-binding domain"/>
    <property type="match status" value="1"/>
</dbReference>
<reference evidence="3 4" key="1">
    <citation type="submission" date="2020-02" db="EMBL/GenBank/DDBJ databases">
        <title>Genome sequencing for Kineobactrum sp. M2.</title>
        <authorList>
            <person name="Park S.-J."/>
        </authorList>
    </citation>
    <scope>NUCLEOTIDE SEQUENCE [LARGE SCALE GENOMIC DNA]</scope>
    <source>
        <strain evidence="3 4">M2</strain>
    </source>
</reference>
<name>A0A6C0U3C0_9GAMM</name>
<dbReference type="PANTHER" id="PTHR13847">
    <property type="entry name" value="SARCOSINE DEHYDROGENASE-RELATED"/>
    <property type="match status" value="1"/>
</dbReference>
<keyword evidence="1" id="KW-0560">Oxidoreductase</keyword>
<dbReference type="GO" id="GO:0005737">
    <property type="term" value="C:cytoplasm"/>
    <property type="evidence" value="ECO:0007669"/>
    <property type="project" value="TreeGrafter"/>
</dbReference>
<dbReference type="EMBL" id="CP048711">
    <property type="protein sequence ID" value="QIB66516.1"/>
    <property type="molecule type" value="Genomic_DNA"/>
</dbReference>
<dbReference type="AlphaFoldDB" id="A0A6C0U3C0"/>
<dbReference type="Proteomes" id="UP000477680">
    <property type="component" value="Chromosome"/>
</dbReference>
<dbReference type="SUPFAM" id="SSF54373">
    <property type="entry name" value="FAD-linked reductases, C-terminal domain"/>
    <property type="match status" value="1"/>
</dbReference>
<dbReference type="InterPro" id="IPR006076">
    <property type="entry name" value="FAD-dep_OxRdtase"/>
</dbReference>
<dbReference type="Gene3D" id="3.50.50.60">
    <property type="entry name" value="FAD/NAD(P)-binding domain"/>
    <property type="match status" value="2"/>
</dbReference>
<evidence type="ECO:0000313" key="3">
    <source>
        <dbReference type="EMBL" id="QIB66516.1"/>
    </source>
</evidence>
<organism evidence="3 4">
    <name type="scientific">Kineobactrum salinum</name>
    <dbReference type="NCBI Taxonomy" id="2708301"/>
    <lineage>
        <taxon>Bacteria</taxon>
        <taxon>Pseudomonadati</taxon>
        <taxon>Pseudomonadota</taxon>
        <taxon>Gammaproteobacteria</taxon>
        <taxon>Cellvibrionales</taxon>
        <taxon>Halieaceae</taxon>
        <taxon>Kineobactrum</taxon>
    </lineage>
</organism>
<feature type="domain" description="FAD dependent oxidoreductase" evidence="2">
    <location>
        <begin position="31"/>
        <end position="426"/>
    </location>
</feature>
<evidence type="ECO:0000313" key="4">
    <source>
        <dbReference type="Proteomes" id="UP000477680"/>
    </source>
</evidence>
<proteinExistence type="predicted"/>
<dbReference type="PANTHER" id="PTHR13847:SF289">
    <property type="entry name" value="GLYCINE OXIDASE"/>
    <property type="match status" value="1"/>
</dbReference>
<dbReference type="RefSeq" id="WP_163495950.1">
    <property type="nucleotide sequence ID" value="NZ_CP048711.1"/>
</dbReference>
<accession>A0A6C0U3C0</accession>
<dbReference type="KEGG" id="kim:G3T16_15040"/>
<dbReference type="Gene3D" id="3.30.9.10">
    <property type="entry name" value="D-Amino Acid Oxidase, subunit A, domain 2"/>
    <property type="match status" value="1"/>
</dbReference>
<gene>
    <name evidence="3" type="ORF">G3T16_15040</name>
</gene>
<evidence type="ECO:0000259" key="2">
    <source>
        <dbReference type="Pfam" id="PF01266"/>
    </source>
</evidence>
<evidence type="ECO:0000256" key="1">
    <source>
        <dbReference type="ARBA" id="ARBA00023002"/>
    </source>
</evidence>
<protein>
    <submittedName>
        <fullName evidence="3">FAD-dependent oxidoreductase</fullName>
    </submittedName>
</protein>
<keyword evidence="4" id="KW-1185">Reference proteome</keyword>
<dbReference type="GO" id="GO:0016491">
    <property type="term" value="F:oxidoreductase activity"/>
    <property type="evidence" value="ECO:0007669"/>
    <property type="project" value="UniProtKB-KW"/>
</dbReference>
<sequence>MKYGPNKGTEIKYMMKQRHELTNNCDKPLTIVIGAGLAGVSTAYALAARGVPTLLIDEGSEPASGSSHANAGMLTSSMSSPWNSPGLLWQVAKATFGGSSPFSIRAGQMLKLAFWGLSFFRSANTRHYQYASKMNFRLAQYSMGRTRALRTALNLEYDSDSQGTLKIFRDHKAFSRAIGLARSMCNEGLAFSVVTPEEIIQIEPMLASKIGSIIGGIYYPDDESGDANKFTQRLFDEFVRVGGEVRFNTCIARIVEDKNGIVGVETSAGIVDCKQVVVAAGHASVGLLALNSISLPIKPVKGYSVTFECKEGYLPRVPVVDDGNFAVVTPLGSRLRVSGFAEFSGNDDTIDDSRVAELVSALDNIYPSIGSRLRLHEAKAWTGLRPVSADGLPFIGGTSIKGLFLNTGHGHLGWTMAAGSGHLLADHMLDQPAEIDIRPYQIDRDYF</sequence>